<dbReference type="Gene3D" id="1.10.8.10">
    <property type="entry name" value="DNA helicase RuvA subunit, C-terminal domain"/>
    <property type="match status" value="1"/>
</dbReference>
<organism evidence="8 9">
    <name type="scientific">Desulfobulbus oralis</name>
    <dbReference type="NCBI Taxonomy" id="1986146"/>
    <lineage>
        <taxon>Bacteria</taxon>
        <taxon>Pseudomonadati</taxon>
        <taxon>Thermodesulfobacteriota</taxon>
        <taxon>Desulfobulbia</taxon>
        <taxon>Desulfobulbales</taxon>
        <taxon>Desulfobulbaceae</taxon>
        <taxon>Desulfobulbus</taxon>
    </lineage>
</organism>
<keyword evidence="1 5" id="KW-0489">Methyltransferase</keyword>
<feature type="domain" description="Release factor glutamine methyltransferase N-terminal" evidence="7">
    <location>
        <begin position="3"/>
        <end position="70"/>
    </location>
</feature>
<keyword evidence="9" id="KW-1185">Reference proteome</keyword>
<evidence type="ECO:0000259" key="7">
    <source>
        <dbReference type="Pfam" id="PF17827"/>
    </source>
</evidence>
<dbReference type="KEGG" id="deo:CAY53_10955"/>
<dbReference type="EMBL" id="CP021255">
    <property type="protein sequence ID" value="AVD72339.1"/>
    <property type="molecule type" value="Genomic_DNA"/>
</dbReference>
<dbReference type="EC" id="2.1.1.297" evidence="5"/>
<dbReference type="CDD" id="cd02440">
    <property type="entry name" value="AdoMet_MTases"/>
    <property type="match status" value="1"/>
</dbReference>
<dbReference type="Proteomes" id="UP000239867">
    <property type="component" value="Chromosome"/>
</dbReference>
<evidence type="ECO:0000256" key="4">
    <source>
        <dbReference type="ARBA" id="ARBA00048391"/>
    </source>
</evidence>
<dbReference type="InterPro" id="IPR007848">
    <property type="entry name" value="Small_mtfrase_dom"/>
</dbReference>
<evidence type="ECO:0000313" key="9">
    <source>
        <dbReference type="Proteomes" id="UP000239867"/>
    </source>
</evidence>
<reference evidence="8 9" key="1">
    <citation type="journal article" date="2018" name="MBio">
        <title>Insights into the evolution of host association through the isolation and characterization of a novel human periodontal pathobiont, Desulfobulbus oralis.</title>
        <authorList>
            <person name="Cross K.L."/>
            <person name="Chirania P."/>
            <person name="Xiong W."/>
            <person name="Beall C.J."/>
            <person name="Elkins J.G."/>
            <person name="Giannone R.J."/>
            <person name="Griffen A.L."/>
            <person name="Guss A.M."/>
            <person name="Hettich R.L."/>
            <person name="Joshi S.S."/>
            <person name="Mokrzan E.M."/>
            <person name="Martin R.K."/>
            <person name="Zhulin I.B."/>
            <person name="Leys E.J."/>
            <person name="Podar M."/>
        </authorList>
    </citation>
    <scope>NUCLEOTIDE SEQUENCE [LARGE SCALE GENOMIC DNA]</scope>
    <source>
        <strain evidence="8 9">ORNL</strain>
    </source>
</reference>
<evidence type="ECO:0000256" key="3">
    <source>
        <dbReference type="ARBA" id="ARBA00022691"/>
    </source>
</evidence>
<dbReference type="InterPro" id="IPR019874">
    <property type="entry name" value="RF_methyltr_PrmC"/>
</dbReference>
<dbReference type="SUPFAM" id="SSF53335">
    <property type="entry name" value="S-adenosyl-L-methionine-dependent methyltransferases"/>
    <property type="match status" value="1"/>
</dbReference>
<dbReference type="InterPro" id="IPR002052">
    <property type="entry name" value="DNA_methylase_N6_adenine_CS"/>
</dbReference>
<sequence>MVAEGAAAFARAGIECAELEARLLAQHVFGLNRAGLIVHERDTVGDGAAARFAALVRRRLSREPLAYILGEREFWGLPFSVSRDVLIPRPETEFLVEQALASSRAAGVDASWQALDLGTGSGVIAVVLARELGCRVTAVDRSAAALRVAAENARRHGVAERIAFVRGDCFAALPAGARYDVLVSNPPYVSAREMAALAPEVGCFEPRSALFGGPDGLDCLSAISRNAGPFLRPGAGLFLEIGATQAEAVRSLFTASSSYEDVRILPDLAGRSRVLAARAAA</sequence>
<feature type="domain" description="Methyltransferase small" evidence="6">
    <location>
        <begin position="110"/>
        <end position="193"/>
    </location>
</feature>
<comment type="function">
    <text evidence="5">Methylates the class 1 translation termination release factors RF1/PrfA and RF2/PrfB on the glutamine residue of the universally conserved GGQ motif.</text>
</comment>
<dbReference type="Gene3D" id="3.40.50.150">
    <property type="entry name" value="Vaccinia Virus protein VP39"/>
    <property type="match status" value="1"/>
</dbReference>
<dbReference type="PROSITE" id="PS00092">
    <property type="entry name" value="N6_MTASE"/>
    <property type="match status" value="1"/>
</dbReference>
<evidence type="ECO:0000313" key="8">
    <source>
        <dbReference type="EMBL" id="AVD72339.1"/>
    </source>
</evidence>
<name>A0A2L1GRM7_9BACT</name>
<protein>
    <recommendedName>
        <fullName evidence="5">Release factor glutamine methyltransferase</fullName>
        <shortName evidence="5">RF MTase</shortName>
        <ecNumber evidence="5">2.1.1.297</ecNumber>
    </recommendedName>
    <alternativeName>
        <fullName evidence="5">N5-glutamine methyltransferase PrmC</fullName>
    </alternativeName>
    <alternativeName>
        <fullName evidence="5">Protein-(glutamine-N5) MTase PrmC</fullName>
    </alternativeName>
    <alternativeName>
        <fullName evidence="5">Protein-glutamine N-methyltransferase PrmC</fullName>
    </alternativeName>
</protein>
<gene>
    <name evidence="5" type="primary">prmC</name>
    <name evidence="8" type="ORF">CAY53_10955</name>
</gene>
<dbReference type="PANTHER" id="PTHR18895">
    <property type="entry name" value="HEMK METHYLTRANSFERASE"/>
    <property type="match status" value="1"/>
</dbReference>
<feature type="binding site" evidence="5">
    <location>
        <position position="185"/>
    </location>
    <ligand>
        <name>S-adenosyl-L-methionine</name>
        <dbReference type="ChEBI" id="CHEBI:59789"/>
    </ligand>
</feature>
<dbReference type="InterPro" id="IPR004556">
    <property type="entry name" value="HemK-like"/>
</dbReference>
<comment type="similarity">
    <text evidence="5">Belongs to the protein N5-glutamine methyltransferase family. PrmC subfamily.</text>
</comment>
<dbReference type="NCBIfam" id="TIGR03534">
    <property type="entry name" value="RF_mod_PrmC"/>
    <property type="match status" value="1"/>
</dbReference>
<feature type="binding site" evidence="5">
    <location>
        <begin position="185"/>
        <end position="188"/>
    </location>
    <ligand>
        <name>substrate</name>
    </ligand>
</feature>
<keyword evidence="3 5" id="KW-0949">S-adenosyl-L-methionine</keyword>
<evidence type="ECO:0000259" key="6">
    <source>
        <dbReference type="Pfam" id="PF05175"/>
    </source>
</evidence>
<dbReference type="GO" id="GO:0003676">
    <property type="term" value="F:nucleic acid binding"/>
    <property type="evidence" value="ECO:0007669"/>
    <property type="project" value="InterPro"/>
</dbReference>
<evidence type="ECO:0000256" key="2">
    <source>
        <dbReference type="ARBA" id="ARBA00022679"/>
    </source>
</evidence>
<dbReference type="OrthoDB" id="9800643at2"/>
<dbReference type="Pfam" id="PF05175">
    <property type="entry name" value="MTS"/>
    <property type="match status" value="1"/>
</dbReference>
<dbReference type="GO" id="GO:0102559">
    <property type="term" value="F:peptide chain release factor N(5)-glutamine methyltransferase activity"/>
    <property type="evidence" value="ECO:0007669"/>
    <property type="project" value="UniProtKB-EC"/>
</dbReference>
<dbReference type="InterPro" id="IPR050320">
    <property type="entry name" value="N5-glutamine_MTase"/>
</dbReference>
<feature type="binding site" evidence="5">
    <location>
        <position position="140"/>
    </location>
    <ligand>
        <name>S-adenosyl-L-methionine</name>
        <dbReference type="ChEBI" id="CHEBI:59789"/>
    </ligand>
</feature>
<dbReference type="GO" id="GO:0032259">
    <property type="term" value="P:methylation"/>
    <property type="evidence" value="ECO:0007669"/>
    <property type="project" value="UniProtKB-KW"/>
</dbReference>
<dbReference type="InterPro" id="IPR029063">
    <property type="entry name" value="SAM-dependent_MTases_sf"/>
</dbReference>
<evidence type="ECO:0000256" key="1">
    <source>
        <dbReference type="ARBA" id="ARBA00022603"/>
    </source>
</evidence>
<keyword evidence="2 5" id="KW-0808">Transferase</keyword>
<comment type="catalytic activity">
    <reaction evidence="4 5">
        <text>L-glutaminyl-[peptide chain release factor] + S-adenosyl-L-methionine = N(5)-methyl-L-glutaminyl-[peptide chain release factor] + S-adenosyl-L-homocysteine + H(+)</text>
        <dbReference type="Rhea" id="RHEA:42896"/>
        <dbReference type="Rhea" id="RHEA-COMP:10271"/>
        <dbReference type="Rhea" id="RHEA-COMP:10272"/>
        <dbReference type="ChEBI" id="CHEBI:15378"/>
        <dbReference type="ChEBI" id="CHEBI:30011"/>
        <dbReference type="ChEBI" id="CHEBI:57856"/>
        <dbReference type="ChEBI" id="CHEBI:59789"/>
        <dbReference type="ChEBI" id="CHEBI:61891"/>
        <dbReference type="EC" id="2.1.1.297"/>
    </reaction>
</comment>
<dbReference type="AlphaFoldDB" id="A0A2L1GRM7"/>
<comment type="caution">
    <text evidence="5">Lacks conserved residue(s) required for the propagation of feature annotation.</text>
</comment>
<dbReference type="NCBIfam" id="TIGR00536">
    <property type="entry name" value="hemK_fam"/>
    <property type="match status" value="1"/>
</dbReference>
<dbReference type="Pfam" id="PF17827">
    <property type="entry name" value="PrmC_N"/>
    <property type="match status" value="1"/>
</dbReference>
<accession>A0A2L1GRM7</accession>
<proteinExistence type="inferred from homology"/>
<dbReference type="HAMAP" id="MF_02126">
    <property type="entry name" value="RF_methyltr_PrmC"/>
    <property type="match status" value="1"/>
</dbReference>
<evidence type="ECO:0000256" key="5">
    <source>
        <dbReference type="HAMAP-Rule" id="MF_02126"/>
    </source>
</evidence>
<dbReference type="InterPro" id="IPR040758">
    <property type="entry name" value="PrmC_N"/>
</dbReference>
<dbReference type="PANTHER" id="PTHR18895:SF74">
    <property type="entry name" value="MTRF1L RELEASE FACTOR GLUTAMINE METHYLTRANSFERASE"/>
    <property type="match status" value="1"/>
</dbReference>
<feature type="binding site" evidence="5">
    <location>
        <begin position="118"/>
        <end position="122"/>
    </location>
    <ligand>
        <name>S-adenosyl-L-methionine</name>
        <dbReference type="ChEBI" id="CHEBI:59789"/>
    </ligand>
</feature>